<evidence type="ECO:0000313" key="9">
    <source>
        <dbReference type="Proteomes" id="UP000464178"/>
    </source>
</evidence>
<evidence type="ECO:0000256" key="3">
    <source>
        <dbReference type="ARBA" id="ARBA00023082"/>
    </source>
</evidence>
<keyword evidence="4" id="KW-0804">Transcription</keyword>
<feature type="domain" description="RNA polymerase sigma-70 region 2" evidence="5">
    <location>
        <begin position="39"/>
        <end position="107"/>
    </location>
</feature>
<evidence type="ECO:0000259" key="7">
    <source>
        <dbReference type="Pfam" id="PF08334"/>
    </source>
</evidence>
<sequence>MPDAHALARLATLAHTGLPDHTLLDRFAADRDECAFAALVERHGPVVLDVARAVLRHAQDAEDVFQASFLVLARNASTIRTRTSVGCWLHGVARRLALKALRARARRSRHEAVPRVAALAPGDELTWGEVRALIHDELAQLPDALRAPVLLCHLEGLTIDEAAARLALPRGTLRDRLDRGRAVLRKRLAQRGLAVAAIAFPTAISNAVPPLTVLGTARSAIRFASGIGDRSRAAELANGAMPAMIPARFKLGLLFAITFGAVGLVVAGIRDVEAPAVEVPGEVSAVDPPDAPPPEVVRADLPVAPPPAAAPRIGFESITVVIKPPGLSNQPGATIRISSDGSCLCEIPGRIPPGGREPLLGARLVHKLPLDRLRTLNELLKDTDWLKKDAKDVMRLHAAEYAITLEQNIGQKNHVKRTLKIAGESEVYPKVLHFFDSIAHQEHLLYRLEWVPETMADARRDLDNIIGGELGELIGRSQYVIDLTRFTPWAKRTVRNSFNKQVDEVRVAVRLIGLLKLESEREHVNDLATDRDSSVRSAVALAVARLGGEKAVPVLRKMLRSTSEAPWELIKLGAIAVPTIAEVIRDGGDPNDMGYEHLIRAYIDNWKNVPLPFNKSIADAVKAGMVSAKEKAVRTQYHAELLKLIEAPPPPEDPKLGRARTDVLNLANAIEAFKAKTGVYPEKLAALKDSGFVAPDTSLRDPWGSEYRYDPMGTRNSTGRSDVWTVSPDKVEIGNWAADLWGEWGLLSLISKPTVREHWEFGANMIRVYKLDNTVYRGTWYTLDASQELKQINLVIDGVTHKGIYEVKGDTLRVSHGLSDKDERPKDFEGGEHATVLVFKRQK</sequence>
<dbReference type="CDD" id="cd06171">
    <property type="entry name" value="Sigma70_r4"/>
    <property type="match status" value="1"/>
</dbReference>
<accession>A0A6P2CZ26</accession>
<keyword evidence="2" id="KW-0805">Transcription regulation</keyword>
<dbReference type="GO" id="GO:0003677">
    <property type="term" value="F:DNA binding"/>
    <property type="evidence" value="ECO:0007669"/>
    <property type="project" value="InterPro"/>
</dbReference>
<dbReference type="Pfam" id="PF08281">
    <property type="entry name" value="Sigma70_r4_2"/>
    <property type="match status" value="1"/>
</dbReference>
<dbReference type="InterPro" id="IPR013325">
    <property type="entry name" value="RNA_pol_sigma_r2"/>
</dbReference>
<feature type="domain" description="RNA polymerase sigma factor 70 region 4 type 2" evidence="6">
    <location>
        <begin position="133"/>
        <end position="182"/>
    </location>
</feature>
<dbReference type="SUPFAM" id="SSF48371">
    <property type="entry name" value="ARM repeat"/>
    <property type="match status" value="1"/>
</dbReference>
<dbReference type="InterPro" id="IPR011989">
    <property type="entry name" value="ARM-like"/>
</dbReference>
<dbReference type="SUPFAM" id="SSF88659">
    <property type="entry name" value="Sigma3 and sigma4 domains of RNA polymerase sigma factors"/>
    <property type="match status" value="1"/>
</dbReference>
<dbReference type="Gene3D" id="1.10.10.10">
    <property type="entry name" value="Winged helix-like DNA-binding domain superfamily/Winged helix DNA-binding domain"/>
    <property type="match status" value="1"/>
</dbReference>
<evidence type="ECO:0000256" key="1">
    <source>
        <dbReference type="ARBA" id="ARBA00010641"/>
    </source>
</evidence>
<dbReference type="NCBIfam" id="TIGR02937">
    <property type="entry name" value="sigma70-ECF"/>
    <property type="match status" value="1"/>
</dbReference>
<dbReference type="InterPro" id="IPR007627">
    <property type="entry name" value="RNA_pol_sigma70_r2"/>
</dbReference>
<dbReference type="AlphaFoldDB" id="A0A6P2CZ26"/>
<dbReference type="Pfam" id="PF08334">
    <property type="entry name" value="T2SSG"/>
    <property type="match status" value="1"/>
</dbReference>
<gene>
    <name evidence="8" type="ORF">SOIL9_38970</name>
</gene>
<dbReference type="GO" id="GO:0016987">
    <property type="term" value="F:sigma factor activity"/>
    <property type="evidence" value="ECO:0007669"/>
    <property type="project" value="UniProtKB-KW"/>
</dbReference>
<dbReference type="SUPFAM" id="SSF54523">
    <property type="entry name" value="Pili subunits"/>
    <property type="match status" value="1"/>
</dbReference>
<evidence type="ECO:0000259" key="6">
    <source>
        <dbReference type="Pfam" id="PF08281"/>
    </source>
</evidence>
<dbReference type="InterPro" id="IPR045584">
    <property type="entry name" value="Pilin-like"/>
</dbReference>
<protein>
    <recommendedName>
        <fullName evidence="10">ECF RNA polymerase sigma factor SigE</fullName>
    </recommendedName>
</protein>
<comment type="similarity">
    <text evidence="1">Belongs to the sigma-70 factor family. ECF subfamily.</text>
</comment>
<dbReference type="Pfam" id="PF13646">
    <property type="entry name" value="HEAT_2"/>
    <property type="match status" value="1"/>
</dbReference>
<dbReference type="PANTHER" id="PTHR43133:SF51">
    <property type="entry name" value="RNA POLYMERASE SIGMA FACTOR"/>
    <property type="match status" value="1"/>
</dbReference>
<dbReference type="InterPro" id="IPR014284">
    <property type="entry name" value="RNA_pol_sigma-70_dom"/>
</dbReference>
<keyword evidence="9" id="KW-1185">Reference proteome</keyword>
<evidence type="ECO:0000313" key="8">
    <source>
        <dbReference type="EMBL" id="VTR93817.1"/>
    </source>
</evidence>
<name>A0A6P2CZ26_9BACT</name>
<dbReference type="InterPro" id="IPR036388">
    <property type="entry name" value="WH-like_DNA-bd_sf"/>
</dbReference>
<dbReference type="Gene3D" id="1.10.1740.10">
    <property type="match status" value="1"/>
</dbReference>
<feature type="domain" description="Type II secretion system protein GspG C-terminal" evidence="7">
    <location>
        <begin position="655"/>
        <end position="734"/>
    </location>
</feature>
<dbReference type="Gene3D" id="3.30.700.10">
    <property type="entry name" value="Glycoprotein, Type 4 Pilin"/>
    <property type="match status" value="1"/>
</dbReference>
<keyword evidence="3" id="KW-0731">Sigma factor</keyword>
<evidence type="ECO:0000259" key="5">
    <source>
        <dbReference type="Pfam" id="PF04542"/>
    </source>
</evidence>
<dbReference type="Gene3D" id="1.25.10.10">
    <property type="entry name" value="Leucine-rich Repeat Variant"/>
    <property type="match status" value="1"/>
</dbReference>
<dbReference type="InterPro" id="IPR016024">
    <property type="entry name" value="ARM-type_fold"/>
</dbReference>
<proteinExistence type="inferred from homology"/>
<dbReference type="Proteomes" id="UP000464178">
    <property type="component" value="Chromosome"/>
</dbReference>
<evidence type="ECO:0008006" key="10">
    <source>
        <dbReference type="Google" id="ProtNLM"/>
    </source>
</evidence>
<dbReference type="InterPro" id="IPR013324">
    <property type="entry name" value="RNA_pol_sigma_r3/r4-like"/>
</dbReference>
<dbReference type="InterPro" id="IPR039425">
    <property type="entry name" value="RNA_pol_sigma-70-like"/>
</dbReference>
<dbReference type="EMBL" id="LR593886">
    <property type="protein sequence ID" value="VTR93817.1"/>
    <property type="molecule type" value="Genomic_DNA"/>
</dbReference>
<organism evidence="8 9">
    <name type="scientific">Gemmata massiliana</name>
    <dbReference type="NCBI Taxonomy" id="1210884"/>
    <lineage>
        <taxon>Bacteria</taxon>
        <taxon>Pseudomonadati</taxon>
        <taxon>Planctomycetota</taxon>
        <taxon>Planctomycetia</taxon>
        <taxon>Gemmatales</taxon>
        <taxon>Gemmataceae</taxon>
        <taxon>Gemmata</taxon>
    </lineage>
</organism>
<dbReference type="InterPro" id="IPR013249">
    <property type="entry name" value="RNA_pol_sigma70_r4_t2"/>
</dbReference>
<dbReference type="KEGG" id="gms:SOIL9_38970"/>
<dbReference type="GO" id="GO:0006352">
    <property type="term" value="P:DNA-templated transcription initiation"/>
    <property type="evidence" value="ECO:0007669"/>
    <property type="project" value="InterPro"/>
</dbReference>
<dbReference type="SUPFAM" id="SSF88946">
    <property type="entry name" value="Sigma2 domain of RNA polymerase sigma factors"/>
    <property type="match status" value="1"/>
</dbReference>
<evidence type="ECO:0000256" key="4">
    <source>
        <dbReference type="ARBA" id="ARBA00023163"/>
    </source>
</evidence>
<dbReference type="PANTHER" id="PTHR43133">
    <property type="entry name" value="RNA POLYMERASE ECF-TYPE SIGMA FACTO"/>
    <property type="match status" value="1"/>
</dbReference>
<dbReference type="Pfam" id="PF04542">
    <property type="entry name" value="Sigma70_r2"/>
    <property type="match status" value="1"/>
</dbReference>
<dbReference type="InterPro" id="IPR013545">
    <property type="entry name" value="T2SS_protein-GspG_C"/>
</dbReference>
<reference evidence="8 9" key="1">
    <citation type="submission" date="2019-05" db="EMBL/GenBank/DDBJ databases">
        <authorList>
            <consortium name="Science for Life Laboratories"/>
        </authorList>
    </citation>
    <scope>NUCLEOTIDE SEQUENCE [LARGE SCALE GENOMIC DNA]</scope>
    <source>
        <strain evidence="8">Soil9</strain>
    </source>
</reference>
<dbReference type="RefSeq" id="WP_162668481.1">
    <property type="nucleotide sequence ID" value="NZ_LR593886.1"/>
</dbReference>
<evidence type="ECO:0000256" key="2">
    <source>
        <dbReference type="ARBA" id="ARBA00023015"/>
    </source>
</evidence>